<name>A0A2K4X3P5_PSESX</name>
<organism evidence="1 2">
    <name type="scientific">Pseudomonas syringae</name>
    <dbReference type="NCBI Taxonomy" id="317"/>
    <lineage>
        <taxon>Bacteria</taxon>
        <taxon>Pseudomonadati</taxon>
        <taxon>Pseudomonadota</taxon>
        <taxon>Gammaproteobacteria</taxon>
        <taxon>Pseudomonadales</taxon>
        <taxon>Pseudomonadaceae</taxon>
        <taxon>Pseudomonas</taxon>
    </lineage>
</organism>
<geneLocation type="plasmid" evidence="1">
    <name>PP2</name>
</geneLocation>
<reference evidence="1 2" key="1">
    <citation type="submission" date="2017-11" db="EMBL/GenBank/DDBJ databases">
        <authorList>
            <person name="Han C.G."/>
        </authorList>
    </citation>
    <scope>NUCLEOTIDE SEQUENCE [LARGE SCALE GENOMIC DNA]</scope>
    <source>
        <strain evidence="1">CFBP3840</strain>
        <plasmid evidence="2">Plasmid pp2</plasmid>
    </source>
</reference>
<protein>
    <submittedName>
        <fullName evidence="1">Uncharacterized protein</fullName>
    </submittedName>
</protein>
<sequence>MDANLITPKVVGNRRHDNEAQRFDAKIGALQARIGVCENSNNTGLFS</sequence>
<evidence type="ECO:0000313" key="2">
    <source>
        <dbReference type="Proteomes" id="UP000238095"/>
    </source>
</evidence>
<dbReference type="EMBL" id="LT963411">
    <property type="protein sequence ID" value="SOS42872.1"/>
    <property type="molecule type" value="Genomic_DNA"/>
</dbReference>
<gene>
    <name evidence="1" type="ORF">CFBP3840_P200042</name>
</gene>
<dbReference type="Proteomes" id="UP000238095">
    <property type="component" value="Plasmid PP2"/>
</dbReference>
<keyword evidence="1" id="KW-0614">Plasmid</keyword>
<evidence type="ECO:0000313" key="1">
    <source>
        <dbReference type="EMBL" id="SOS42872.1"/>
    </source>
</evidence>
<accession>A0A2K4X3P5</accession>
<dbReference type="AlphaFoldDB" id="A0A2K4X3P5"/>
<proteinExistence type="predicted"/>